<dbReference type="PANTHER" id="PTHR10416">
    <property type="entry name" value="DNA POLYMERASE DELTA SUBUNIT 2"/>
    <property type="match status" value="1"/>
</dbReference>
<gene>
    <name evidence="11" type="ORF">CI109_100143</name>
</gene>
<dbReference type="GO" id="GO:1902969">
    <property type="term" value="P:mitotic DNA replication"/>
    <property type="evidence" value="ECO:0007669"/>
    <property type="project" value="UniProtKB-ARBA"/>
</dbReference>
<comment type="catalytic activity">
    <reaction evidence="9">
        <text>DNA(n) + a 2'-deoxyribonucleoside 5'-triphosphate = DNA(n+1) + diphosphate</text>
        <dbReference type="Rhea" id="RHEA:22508"/>
        <dbReference type="Rhea" id="RHEA-COMP:17339"/>
        <dbReference type="Rhea" id="RHEA-COMP:17340"/>
        <dbReference type="ChEBI" id="CHEBI:33019"/>
        <dbReference type="ChEBI" id="CHEBI:61560"/>
        <dbReference type="ChEBI" id="CHEBI:173112"/>
        <dbReference type="EC" id="2.7.7.7"/>
    </reaction>
</comment>
<keyword evidence="12" id="KW-1185">Reference proteome</keyword>
<keyword evidence="4" id="KW-0808">Transferase</keyword>
<dbReference type="InterPro" id="IPR007185">
    <property type="entry name" value="DNA_pol_a/d/e_bsu"/>
</dbReference>
<proteinExistence type="inferred from homology"/>
<name>A0A5M6BUY5_9TREE</name>
<dbReference type="EMBL" id="CP144051">
    <property type="protein sequence ID" value="WWD15721.1"/>
    <property type="molecule type" value="Genomic_DNA"/>
</dbReference>
<evidence type="ECO:0000313" key="12">
    <source>
        <dbReference type="Proteomes" id="UP000322225"/>
    </source>
</evidence>
<evidence type="ECO:0000256" key="3">
    <source>
        <dbReference type="ARBA" id="ARBA00012417"/>
    </source>
</evidence>
<evidence type="ECO:0000313" key="11">
    <source>
        <dbReference type="EMBL" id="WWD15721.1"/>
    </source>
</evidence>
<evidence type="ECO:0000256" key="2">
    <source>
        <dbReference type="ARBA" id="ARBA00006035"/>
    </source>
</evidence>
<evidence type="ECO:0000256" key="8">
    <source>
        <dbReference type="ARBA" id="ARBA00023242"/>
    </source>
</evidence>
<dbReference type="Proteomes" id="UP000322225">
    <property type="component" value="Chromosome 1"/>
</dbReference>
<dbReference type="Gene3D" id="3.60.21.50">
    <property type="match status" value="1"/>
</dbReference>
<dbReference type="GO" id="GO:0043625">
    <property type="term" value="C:delta DNA polymerase complex"/>
    <property type="evidence" value="ECO:0007669"/>
    <property type="project" value="TreeGrafter"/>
</dbReference>
<keyword evidence="5" id="KW-0548">Nucleotidyltransferase</keyword>
<keyword evidence="8" id="KW-0539">Nucleus</keyword>
<dbReference type="InterPro" id="IPR024826">
    <property type="entry name" value="DNA_pol_delta/II_ssu"/>
</dbReference>
<comment type="subcellular location">
    <subcellularLocation>
        <location evidence="1">Nucleus</location>
    </subcellularLocation>
</comment>
<accession>A0A5M6BUY5</accession>
<dbReference type="InterPro" id="IPR041863">
    <property type="entry name" value="PolD2_C"/>
</dbReference>
<dbReference type="AlphaFoldDB" id="A0A5M6BUY5"/>
<dbReference type="Pfam" id="PF18018">
    <property type="entry name" value="DNA_pol_D_N"/>
    <property type="match status" value="1"/>
</dbReference>
<dbReference type="Pfam" id="PF04042">
    <property type="entry name" value="DNA_pol_E_B"/>
    <property type="match status" value="1"/>
</dbReference>
<feature type="region of interest" description="Disordered" evidence="10">
    <location>
        <begin position="195"/>
        <end position="224"/>
    </location>
</feature>
<evidence type="ECO:0000256" key="10">
    <source>
        <dbReference type="SAM" id="MobiDB-lite"/>
    </source>
</evidence>
<feature type="region of interest" description="Disordered" evidence="10">
    <location>
        <begin position="1"/>
        <end position="21"/>
    </location>
</feature>
<dbReference type="GO" id="GO:0003677">
    <property type="term" value="F:DNA binding"/>
    <property type="evidence" value="ECO:0007669"/>
    <property type="project" value="InterPro"/>
</dbReference>
<sequence length="510" mass="55846">MATPLPIPSEGETSISRPNPSYDPLKELSKPFILDPASRSYKHQYANIYFVRLVELRPVVEDRAQQRWNGVRGKPPLLPRILNLTRSQLCYIVGTVYMDMPLKPNVLEDMARDHWLAPPAPRAKFFSAQDAVHLEDESGRVRLVGDVIKREREREGGGLVTGVIMAALGMETSSGDFEVIDLCFAGLPDVLKPSAGPSKVNGKGKQKADDADVEMEDDKQANGSGEKTWVALVSGLSVGAQEAPADLKAELLVEWLIGEGGGPSDQLDGGRIARLILAGNSLTTPIRGEDDKKIKRFNSLSKPVFQNHPTKTLSALLSDLLASSLPINLIPGPSDPAGATLPQQPLPKVMFGGKAKTEGLECETNPCWMEVGERSFLGTGGQTVDDIFMYLPGSSRLAMTRRTLEWRHIAPTAPDTLWIYPFPDADPFIIKHRPDVYFIGNQPEFETALVGEPDSPTRIVLLPSFAKTGTIALVCLETLECKTINFEVPVWVGEKVEVKEEGEDADENME</sequence>
<reference evidence="11" key="1">
    <citation type="submission" date="2017-08" db="EMBL/GenBank/DDBJ databases">
        <authorList>
            <person name="Cuomo C."/>
            <person name="Billmyre B."/>
            <person name="Heitman J."/>
        </authorList>
    </citation>
    <scope>NUCLEOTIDE SEQUENCE</scope>
    <source>
        <strain evidence="11">CBS 12478</strain>
    </source>
</reference>
<protein>
    <recommendedName>
        <fullName evidence="3">DNA-directed DNA polymerase</fullName>
        <ecNumber evidence="3">2.7.7.7</ecNumber>
    </recommendedName>
</protein>
<dbReference type="Gene3D" id="2.40.50.430">
    <property type="match status" value="1"/>
</dbReference>
<dbReference type="FunFam" id="3.60.21.50:FF:000002">
    <property type="entry name" value="DNA polymerase delta small subunit"/>
    <property type="match status" value="1"/>
</dbReference>
<organism evidence="11 12">
    <name type="scientific">Kwoniella shandongensis</name>
    <dbReference type="NCBI Taxonomy" id="1734106"/>
    <lineage>
        <taxon>Eukaryota</taxon>
        <taxon>Fungi</taxon>
        <taxon>Dikarya</taxon>
        <taxon>Basidiomycota</taxon>
        <taxon>Agaricomycotina</taxon>
        <taxon>Tremellomycetes</taxon>
        <taxon>Tremellales</taxon>
        <taxon>Cryptococcaceae</taxon>
        <taxon>Kwoniella</taxon>
    </lineage>
</organism>
<dbReference type="GO" id="GO:0006281">
    <property type="term" value="P:DNA repair"/>
    <property type="evidence" value="ECO:0007669"/>
    <property type="project" value="UniProtKB-ARBA"/>
</dbReference>
<evidence type="ECO:0000256" key="1">
    <source>
        <dbReference type="ARBA" id="ARBA00004123"/>
    </source>
</evidence>
<keyword evidence="6" id="KW-0235">DNA replication</keyword>
<dbReference type="GeneID" id="43591033"/>
<dbReference type="PANTHER" id="PTHR10416:SF0">
    <property type="entry name" value="DNA POLYMERASE DELTA SUBUNIT 2"/>
    <property type="match status" value="1"/>
</dbReference>
<dbReference type="KEGG" id="ksn:43591033"/>
<evidence type="ECO:0000256" key="9">
    <source>
        <dbReference type="ARBA" id="ARBA00049244"/>
    </source>
</evidence>
<evidence type="ECO:0000256" key="5">
    <source>
        <dbReference type="ARBA" id="ARBA00022695"/>
    </source>
</evidence>
<reference evidence="11" key="2">
    <citation type="submission" date="2024-01" db="EMBL/GenBank/DDBJ databases">
        <title>Comparative genomics of Cryptococcus and Kwoniella reveals pathogenesis evolution and contrasting modes of karyotype evolution via chromosome fusion or intercentromeric recombination.</title>
        <authorList>
            <person name="Coelho M.A."/>
            <person name="David-Palma M."/>
            <person name="Shea T."/>
            <person name="Bowers K."/>
            <person name="McGinley-Smith S."/>
            <person name="Mohammad A.W."/>
            <person name="Gnirke A."/>
            <person name="Yurkov A.M."/>
            <person name="Nowrousian M."/>
            <person name="Sun S."/>
            <person name="Cuomo C.A."/>
            <person name="Heitman J."/>
        </authorList>
    </citation>
    <scope>NUCLEOTIDE SEQUENCE</scope>
    <source>
        <strain evidence="11">CBS 12478</strain>
    </source>
</reference>
<evidence type="ECO:0000256" key="6">
    <source>
        <dbReference type="ARBA" id="ARBA00022705"/>
    </source>
</evidence>
<dbReference type="EC" id="2.7.7.7" evidence="3"/>
<dbReference type="RefSeq" id="XP_031858788.1">
    <property type="nucleotide sequence ID" value="XM_032006869.1"/>
</dbReference>
<comment type="similarity">
    <text evidence="2">Belongs to the DNA polymerase delta/II small subunit family.</text>
</comment>
<evidence type="ECO:0000256" key="7">
    <source>
        <dbReference type="ARBA" id="ARBA00022932"/>
    </source>
</evidence>
<dbReference type="GO" id="GO:0003887">
    <property type="term" value="F:DNA-directed DNA polymerase activity"/>
    <property type="evidence" value="ECO:0007669"/>
    <property type="project" value="UniProtKB-KW"/>
</dbReference>
<evidence type="ECO:0000256" key="4">
    <source>
        <dbReference type="ARBA" id="ARBA00022679"/>
    </source>
</evidence>
<dbReference type="FunFam" id="2.40.50.430:FF:000002">
    <property type="entry name" value="DNA polymerase delta subunit"/>
    <property type="match status" value="1"/>
</dbReference>
<keyword evidence="7" id="KW-0239">DNA-directed DNA polymerase</keyword>
<dbReference type="InterPro" id="IPR040663">
    <property type="entry name" value="DNA_pol_D_N"/>
</dbReference>
<dbReference type="OrthoDB" id="3763at2759"/>
<dbReference type="CDD" id="cd07387">
    <property type="entry name" value="MPP_PolD2_C"/>
    <property type="match status" value="1"/>
</dbReference>
<dbReference type="GO" id="GO:0006273">
    <property type="term" value="P:lagging strand elongation"/>
    <property type="evidence" value="ECO:0007669"/>
    <property type="project" value="UniProtKB-ARBA"/>
</dbReference>